<organism evidence="2 3">
    <name type="scientific">[Eubacterium] siraeum</name>
    <dbReference type="NCBI Taxonomy" id="39492"/>
    <lineage>
        <taxon>Bacteria</taxon>
        <taxon>Bacillati</taxon>
        <taxon>Bacillota</taxon>
        <taxon>Clostridia</taxon>
        <taxon>Eubacteriales</taxon>
        <taxon>Oscillospiraceae</taxon>
        <taxon>Oscillospiraceae incertae sedis</taxon>
    </lineage>
</organism>
<dbReference type="EMBL" id="CZBY01000020">
    <property type="protein sequence ID" value="CUQ90529.1"/>
    <property type="molecule type" value="Genomic_DNA"/>
</dbReference>
<feature type="compositionally biased region" description="Polar residues" evidence="1">
    <location>
        <begin position="32"/>
        <end position="45"/>
    </location>
</feature>
<name>A0A175A0F8_9FIRM</name>
<accession>A0A175A0F8</accession>
<reference evidence="2 3" key="1">
    <citation type="submission" date="2015-09" db="EMBL/GenBank/DDBJ databases">
        <authorList>
            <consortium name="Pathogen Informatics"/>
        </authorList>
    </citation>
    <scope>NUCLEOTIDE SEQUENCE [LARGE SCALE GENOMIC DNA]</scope>
    <source>
        <strain evidence="2 3">2789STDY5834928</strain>
    </source>
</reference>
<feature type="compositionally biased region" description="Low complexity" evidence="1">
    <location>
        <begin position="1"/>
        <end position="31"/>
    </location>
</feature>
<evidence type="ECO:0000313" key="2">
    <source>
        <dbReference type="EMBL" id="CUQ90529.1"/>
    </source>
</evidence>
<dbReference type="AlphaFoldDB" id="A0A175A0F8"/>
<evidence type="ECO:0000313" key="3">
    <source>
        <dbReference type="Proteomes" id="UP000095662"/>
    </source>
</evidence>
<evidence type="ECO:0000256" key="1">
    <source>
        <dbReference type="SAM" id="MobiDB-lite"/>
    </source>
</evidence>
<sequence length="172" mass="17670">MDEKITTSAAENAENTAQAEQAAAPAQSSTQDGTATEAVTQSEPQAKQKAEPSGNSETGNADGGKSGGAESPGESDNSQEENKQEIAELKGKVHALSVGVAADCIDDVLALAKSKVAGDVTLDKAIDSVIEKYPNFKGEKPPKAIVTSAVATANDEQKTADEARINKIMGIK</sequence>
<proteinExistence type="predicted"/>
<gene>
    <name evidence="2" type="ORF">ERS852540_02150</name>
</gene>
<protein>
    <submittedName>
        <fullName evidence="2">Uncharacterized protein</fullName>
    </submittedName>
</protein>
<dbReference type="STRING" id="39492.ERS852540_02150"/>
<dbReference type="Proteomes" id="UP000095662">
    <property type="component" value="Unassembled WGS sequence"/>
</dbReference>
<feature type="region of interest" description="Disordered" evidence="1">
    <location>
        <begin position="1"/>
        <end position="86"/>
    </location>
</feature>